<reference evidence="2 3" key="2">
    <citation type="submission" date="2020-03" db="EMBL/GenBank/DDBJ databases">
        <authorList>
            <person name="Ichikawa N."/>
            <person name="Kimura A."/>
            <person name="Kitahashi Y."/>
            <person name="Uohara A."/>
        </authorList>
    </citation>
    <scope>NUCLEOTIDE SEQUENCE [LARGE SCALE GENOMIC DNA]</scope>
    <source>
        <strain evidence="2 3">NBRC 108639</strain>
    </source>
</reference>
<comment type="caution">
    <text evidence="2">The sequence shown here is derived from an EMBL/GenBank/DDBJ whole genome shotgun (WGS) entry which is preliminary data.</text>
</comment>
<evidence type="ECO:0000313" key="2">
    <source>
        <dbReference type="EMBL" id="GFJ76427.1"/>
    </source>
</evidence>
<dbReference type="InterPro" id="IPR018719">
    <property type="entry name" value="DUF2243_membrane"/>
</dbReference>
<keyword evidence="3" id="KW-1185">Reference proteome</keyword>
<sequence>MVRGYPAGMAQTQPGRWVGSVLGPGLLLGAGLGGFVDGILLHQILRWHHLLTARRDADLTANLVADGLFHAATWFAVFGGLMWLWQRSRARSRSFPWPALIGPLLAGWGLFNLTEGLVNHHVLGLHHVRAGAHQTVYDIGFLVFGLLLAVLGTWTYRRSLATGEGVSRDVR</sequence>
<keyword evidence="1" id="KW-0812">Transmembrane</keyword>
<feature type="transmembrane region" description="Helical" evidence="1">
    <location>
        <begin position="64"/>
        <end position="85"/>
    </location>
</feature>
<protein>
    <recommendedName>
        <fullName evidence="4">DUF2243 domain-containing protein</fullName>
    </recommendedName>
</protein>
<feature type="transmembrane region" description="Helical" evidence="1">
    <location>
        <begin position="21"/>
        <end position="44"/>
    </location>
</feature>
<keyword evidence="1" id="KW-1133">Transmembrane helix</keyword>
<evidence type="ECO:0000313" key="3">
    <source>
        <dbReference type="Proteomes" id="UP000482800"/>
    </source>
</evidence>
<reference evidence="2 3" key="1">
    <citation type="submission" date="2020-03" db="EMBL/GenBank/DDBJ databases">
        <title>Whole genome shotgun sequence of Phytohabitans houttuyneae NBRC 108639.</title>
        <authorList>
            <person name="Komaki H."/>
            <person name="Tamura T."/>
        </authorList>
    </citation>
    <scope>NUCLEOTIDE SEQUENCE [LARGE SCALE GENOMIC DNA]</scope>
    <source>
        <strain evidence="2 3">NBRC 108639</strain>
    </source>
</reference>
<evidence type="ECO:0000256" key="1">
    <source>
        <dbReference type="SAM" id="Phobius"/>
    </source>
</evidence>
<dbReference type="Proteomes" id="UP000482800">
    <property type="component" value="Unassembled WGS sequence"/>
</dbReference>
<feature type="transmembrane region" description="Helical" evidence="1">
    <location>
        <begin position="97"/>
        <end position="114"/>
    </location>
</feature>
<evidence type="ECO:0008006" key="4">
    <source>
        <dbReference type="Google" id="ProtNLM"/>
    </source>
</evidence>
<accession>A0A6V8K3Q3</accession>
<dbReference type="EMBL" id="BLPF01000001">
    <property type="protein sequence ID" value="GFJ76427.1"/>
    <property type="molecule type" value="Genomic_DNA"/>
</dbReference>
<dbReference type="AlphaFoldDB" id="A0A6V8K3Q3"/>
<gene>
    <name evidence="2" type="ORF">Phou_006070</name>
</gene>
<proteinExistence type="predicted"/>
<organism evidence="2 3">
    <name type="scientific">Phytohabitans houttuyneae</name>
    <dbReference type="NCBI Taxonomy" id="1076126"/>
    <lineage>
        <taxon>Bacteria</taxon>
        <taxon>Bacillati</taxon>
        <taxon>Actinomycetota</taxon>
        <taxon>Actinomycetes</taxon>
        <taxon>Micromonosporales</taxon>
        <taxon>Micromonosporaceae</taxon>
    </lineage>
</organism>
<feature type="transmembrane region" description="Helical" evidence="1">
    <location>
        <begin position="134"/>
        <end position="154"/>
    </location>
</feature>
<name>A0A6V8K3Q3_9ACTN</name>
<dbReference type="Pfam" id="PF10002">
    <property type="entry name" value="DUF2243"/>
    <property type="match status" value="1"/>
</dbReference>
<keyword evidence="1" id="KW-0472">Membrane</keyword>